<dbReference type="PANTHER" id="PTHR36151:SF3">
    <property type="entry name" value="ER-BOUND OXYGENASE MPAB_MPAB'_RUBBER OXYGENASE CATALYTIC DOMAIN-CONTAINING PROTEIN"/>
    <property type="match status" value="1"/>
</dbReference>
<keyword evidence="3" id="KW-1185">Reference proteome</keyword>
<dbReference type="Proteomes" id="UP000600307">
    <property type="component" value="Unassembled WGS sequence"/>
</dbReference>
<evidence type="ECO:0000313" key="3">
    <source>
        <dbReference type="Proteomes" id="UP000600307"/>
    </source>
</evidence>
<dbReference type="Pfam" id="PF09995">
    <property type="entry name" value="MPAB_Lcp_cat"/>
    <property type="match status" value="1"/>
</dbReference>
<organism evidence="2 3">
    <name type="scientific">Rahnella victoriana</name>
    <dbReference type="NCBI Taxonomy" id="1510570"/>
    <lineage>
        <taxon>Bacteria</taxon>
        <taxon>Pseudomonadati</taxon>
        <taxon>Pseudomonadota</taxon>
        <taxon>Gammaproteobacteria</taxon>
        <taxon>Enterobacterales</taxon>
        <taxon>Yersiniaceae</taxon>
        <taxon>Rahnella</taxon>
    </lineage>
</organism>
<dbReference type="InterPro" id="IPR018713">
    <property type="entry name" value="MPAB/Lcp_cat_dom"/>
</dbReference>
<gene>
    <name evidence="2" type="ORF">IV431_12840</name>
</gene>
<reference evidence="2 3" key="1">
    <citation type="submission" date="2020-11" db="EMBL/GenBank/DDBJ databases">
        <title>Taxonomic investigation of Rahnella spp.</title>
        <authorList>
            <person name="Lee S.D."/>
        </authorList>
    </citation>
    <scope>NUCLEOTIDE SEQUENCE [LARGE SCALE GENOMIC DNA]</scope>
    <source>
        <strain evidence="2 3">SAP-10</strain>
    </source>
</reference>
<dbReference type="RefSeq" id="WP_195817367.1">
    <property type="nucleotide sequence ID" value="NZ_JADOBH010000002.1"/>
</dbReference>
<dbReference type="PANTHER" id="PTHR36151">
    <property type="entry name" value="BLR2777 PROTEIN"/>
    <property type="match status" value="1"/>
</dbReference>
<accession>A0ABS0DSM8</accession>
<name>A0ABS0DSM8_9GAMM</name>
<evidence type="ECO:0000313" key="2">
    <source>
        <dbReference type="EMBL" id="MBF7956443.1"/>
    </source>
</evidence>
<sequence length="294" mass="32786">MPDFRQLLRKRIERQVLSISGLASGGIDFEKPPGDPGLFGPESVTWRIHGDFSSMLCGGVSALLLQMLHPLALAGVWDHSSFREDMLGRLRRTSQFISATTFAPVGEANLLIDKVKSIHLRVTGTDACGTPYAASDPDLLVWVHVAEAYSFLQSHLRYRNPSLSLADQNRYYQEFSRVAKSLGAVNVPESVAAVETYLQAMRPQLRCDERTLEVVKLLRNAPAPSRLAKPVGSLMIQAGFELLPDWAATQLGISHSPSKRKIVRFGTRRIAGVLRWSVRNGSWHRAMRRMGRLR</sequence>
<dbReference type="EMBL" id="JADOBH010000002">
    <property type="protein sequence ID" value="MBF7956443.1"/>
    <property type="molecule type" value="Genomic_DNA"/>
</dbReference>
<comment type="caution">
    <text evidence="2">The sequence shown here is derived from an EMBL/GenBank/DDBJ whole genome shotgun (WGS) entry which is preliminary data.</text>
</comment>
<protein>
    <submittedName>
        <fullName evidence="2">DUF2236 domain-containing protein</fullName>
    </submittedName>
</protein>
<feature type="domain" description="ER-bound oxygenase mpaB/mpaB'/Rubber oxygenase catalytic" evidence="1">
    <location>
        <begin position="46"/>
        <end position="276"/>
    </location>
</feature>
<proteinExistence type="predicted"/>
<evidence type="ECO:0000259" key="1">
    <source>
        <dbReference type="Pfam" id="PF09995"/>
    </source>
</evidence>